<dbReference type="PANTHER" id="PTHR31632:SF2">
    <property type="entry name" value="PLASMA MEMBRANE IRON PERMEASE"/>
    <property type="match status" value="1"/>
</dbReference>
<dbReference type="PANTHER" id="PTHR31632">
    <property type="entry name" value="IRON TRANSPORTER FTH1"/>
    <property type="match status" value="1"/>
</dbReference>
<evidence type="ECO:0000313" key="9">
    <source>
        <dbReference type="Proteomes" id="UP000480684"/>
    </source>
</evidence>
<keyword evidence="7" id="KW-0732">Signal</keyword>
<feature type="chain" id="PRO_5028861824" evidence="7">
    <location>
        <begin position="23"/>
        <end position="395"/>
    </location>
</feature>
<protein>
    <submittedName>
        <fullName evidence="8">FTR1 family iron permease</fullName>
    </submittedName>
</protein>
<evidence type="ECO:0000256" key="3">
    <source>
        <dbReference type="ARBA" id="ARBA00022692"/>
    </source>
</evidence>
<organism evidence="8 9">
    <name type="scientific">Magnetospirillum aberrantis SpK</name>
    <dbReference type="NCBI Taxonomy" id="908842"/>
    <lineage>
        <taxon>Bacteria</taxon>
        <taxon>Pseudomonadati</taxon>
        <taxon>Pseudomonadota</taxon>
        <taxon>Alphaproteobacteria</taxon>
        <taxon>Rhodospirillales</taxon>
        <taxon>Rhodospirillaceae</taxon>
        <taxon>Magnetospirillum</taxon>
    </lineage>
</organism>
<accession>A0A7C9UYB0</accession>
<feature type="transmembrane region" description="Helical" evidence="6">
    <location>
        <begin position="369"/>
        <end position="388"/>
    </location>
</feature>
<feature type="transmembrane region" description="Helical" evidence="6">
    <location>
        <begin position="173"/>
        <end position="196"/>
    </location>
</feature>
<sequence>MSRILFQLLFVMLLLVPGLAQAQDAPLDHRAVAARIVAQGNTLMTAYTPANGIVTADGFSDLYFSEFEETGMEIDIGAADPSAKTDLESKFAAVVGLATASAPKDKVEQAWRALESRLVEVAEVRAQAAGGGWAAAFLQSLLILLREGFEAMLVVTALVAYLKRLGAGDKVRVVWWSVAAALVASAATAWALNVAVALSGAGQEAVEGMTMLVAALVLAYVSHWLFARREAQRWQGYIKDQVNKALSDGQMFSLGFAAFLSVYREGAETVLFYQALMGGAQGQGSAIALGFATATIALVAIYWVMRNASMKLPLGPFFAGTAVLLYALAVTFAGNGVLELQEARLIGATPLAGVPSVPALGLFPTVETIAAQAVLLLALVPVIGLWALKRARAAS</sequence>
<keyword evidence="5 6" id="KW-0472">Membrane</keyword>
<dbReference type="InterPro" id="IPR004923">
    <property type="entry name" value="FTR1/Fip1/EfeU"/>
</dbReference>
<keyword evidence="4 6" id="KW-1133">Transmembrane helix</keyword>
<reference evidence="8 9" key="1">
    <citation type="submission" date="2020-02" db="EMBL/GenBank/DDBJ databases">
        <authorList>
            <person name="Dziuba M."/>
            <person name="Kuznetsov B."/>
            <person name="Mardanov A."/>
            <person name="Ravin N."/>
            <person name="Grouzdev D."/>
        </authorList>
    </citation>
    <scope>NUCLEOTIDE SEQUENCE [LARGE SCALE GENOMIC DNA]</scope>
    <source>
        <strain evidence="8 9">SpK</strain>
    </source>
</reference>
<proteinExistence type="inferred from homology"/>
<evidence type="ECO:0000256" key="2">
    <source>
        <dbReference type="ARBA" id="ARBA00008333"/>
    </source>
</evidence>
<feature type="transmembrane region" description="Helical" evidence="6">
    <location>
        <begin position="286"/>
        <end position="305"/>
    </location>
</feature>
<dbReference type="GO" id="GO:0033573">
    <property type="term" value="C:high-affinity iron permease complex"/>
    <property type="evidence" value="ECO:0007669"/>
    <property type="project" value="InterPro"/>
</dbReference>
<name>A0A7C9UYB0_9PROT</name>
<comment type="similarity">
    <text evidence="2">Belongs to the oxidase-dependent Fe transporter (OFeT) (TC 9.A.10.1) family.</text>
</comment>
<feature type="transmembrane region" description="Helical" evidence="6">
    <location>
        <begin position="317"/>
        <end position="338"/>
    </location>
</feature>
<gene>
    <name evidence="8" type="ORF">G4223_06165</name>
</gene>
<keyword evidence="3 6" id="KW-0812">Transmembrane</keyword>
<dbReference type="Proteomes" id="UP000480684">
    <property type="component" value="Unassembled WGS sequence"/>
</dbReference>
<evidence type="ECO:0000256" key="7">
    <source>
        <dbReference type="SAM" id="SignalP"/>
    </source>
</evidence>
<evidence type="ECO:0000256" key="4">
    <source>
        <dbReference type="ARBA" id="ARBA00022989"/>
    </source>
</evidence>
<comment type="caution">
    <text evidence="8">The sequence shown here is derived from an EMBL/GenBank/DDBJ whole genome shotgun (WGS) entry which is preliminary data.</text>
</comment>
<dbReference type="AlphaFoldDB" id="A0A7C9UYB0"/>
<evidence type="ECO:0000313" key="8">
    <source>
        <dbReference type="EMBL" id="NFV79691.1"/>
    </source>
</evidence>
<dbReference type="RefSeq" id="WP_163676580.1">
    <property type="nucleotide sequence ID" value="NZ_JAAIYP010000033.1"/>
</dbReference>
<dbReference type="Pfam" id="PF03239">
    <property type="entry name" value="FTR1"/>
    <property type="match status" value="1"/>
</dbReference>
<dbReference type="GO" id="GO:0015093">
    <property type="term" value="F:ferrous iron transmembrane transporter activity"/>
    <property type="evidence" value="ECO:0007669"/>
    <property type="project" value="TreeGrafter"/>
</dbReference>
<feature type="signal peptide" evidence="7">
    <location>
        <begin position="1"/>
        <end position="22"/>
    </location>
</feature>
<keyword evidence="9" id="KW-1185">Reference proteome</keyword>
<feature type="transmembrane region" description="Helical" evidence="6">
    <location>
        <begin position="208"/>
        <end position="227"/>
    </location>
</feature>
<dbReference type="EMBL" id="JAAIYP010000033">
    <property type="protein sequence ID" value="NFV79691.1"/>
    <property type="molecule type" value="Genomic_DNA"/>
</dbReference>
<evidence type="ECO:0000256" key="1">
    <source>
        <dbReference type="ARBA" id="ARBA00004141"/>
    </source>
</evidence>
<evidence type="ECO:0000256" key="5">
    <source>
        <dbReference type="ARBA" id="ARBA00023136"/>
    </source>
</evidence>
<feature type="transmembrane region" description="Helical" evidence="6">
    <location>
        <begin position="345"/>
        <end position="363"/>
    </location>
</feature>
<evidence type="ECO:0000256" key="6">
    <source>
        <dbReference type="SAM" id="Phobius"/>
    </source>
</evidence>
<feature type="transmembrane region" description="Helical" evidence="6">
    <location>
        <begin position="133"/>
        <end position="161"/>
    </location>
</feature>
<comment type="subcellular location">
    <subcellularLocation>
        <location evidence="1">Membrane</location>
        <topology evidence="1">Multi-pass membrane protein</topology>
    </subcellularLocation>
</comment>